<proteinExistence type="predicted"/>
<name>A0A8C2SQ21_COTJA</name>
<sequence>MYLAEDHGLANGDAAIKVAEGLILLFPVPADKIVLPNVDNLQGKLPESFLEGGREKQHLAAYFHDSPLDADALGGESLRVNHDVSLVQHKHADPPHVEQSSLEAPVQHGAWCADDNLLLQVGLTSIALHSIGDLDVIAEPPHLLSHMANLQGQLTGGSQTKALGGGERY</sequence>
<reference evidence="1" key="1">
    <citation type="submission" date="2015-11" db="EMBL/GenBank/DDBJ databases">
        <authorList>
            <consortium name="International Coturnix japonica Genome Analysis Consortium"/>
            <person name="Warren W."/>
            <person name="Burt D.W."/>
            <person name="Antin P.B."/>
            <person name="Lanford R."/>
            <person name="Gros J."/>
            <person name="Wilson R.K."/>
        </authorList>
    </citation>
    <scope>NUCLEOTIDE SEQUENCE [LARGE SCALE GENOMIC DNA]</scope>
</reference>
<evidence type="ECO:0000313" key="2">
    <source>
        <dbReference type="Proteomes" id="UP000694412"/>
    </source>
</evidence>
<dbReference type="AlphaFoldDB" id="A0A8C2SQ21"/>
<reference evidence="1" key="3">
    <citation type="submission" date="2025-09" db="UniProtKB">
        <authorList>
            <consortium name="Ensembl"/>
        </authorList>
    </citation>
    <scope>IDENTIFICATION</scope>
</reference>
<reference evidence="1" key="2">
    <citation type="submission" date="2025-08" db="UniProtKB">
        <authorList>
            <consortium name="Ensembl"/>
        </authorList>
    </citation>
    <scope>IDENTIFICATION</scope>
</reference>
<dbReference type="AntiFam" id="ANF00149">
    <property type="entry name" value="Shadow ORF (opposite cshA)"/>
</dbReference>
<dbReference type="Proteomes" id="UP000694412">
    <property type="component" value="Chromosome 19"/>
</dbReference>
<keyword evidence="2" id="KW-1185">Reference proteome</keyword>
<organism evidence="1 2">
    <name type="scientific">Coturnix japonica</name>
    <name type="common">Japanese quail</name>
    <name type="synonym">Coturnix coturnix japonica</name>
    <dbReference type="NCBI Taxonomy" id="93934"/>
    <lineage>
        <taxon>Eukaryota</taxon>
        <taxon>Metazoa</taxon>
        <taxon>Chordata</taxon>
        <taxon>Craniata</taxon>
        <taxon>Vertebrata</taxon>
        <taxon>Euteleostomi</taxon>
        <taxon>Archelosauria</taxon>
        <taxon>Archosauria</taxon>
        <taxon>Dinosauria</taxon>
        <taxon>Saurischia</taxon>
        <taxon>Theropoda</taxon>
        <taxon>Coelurosauria</taxon>
        <taxon>Aves</taxon>
        <taxon>Neognathae</taxon>
        <taxon>Galloanserae</taxon>
        <taxon>Galliformes</taxon>
        <taxon>Phasianidae</taxon>
        <taxon>Perdicinae</taxon>
        <taxon>Coturnix</taxon>
    </lineage>
</organism>
<dbReference type="Ensembl" id="ENSCJPT00005003762.1">
    <property type="protein sequence ID" value="ENSCJPP00005002096.1"/>
    <property type="gene ID" value="ENSCJPG00005002266.1"/>
</dbReference>
<protein>
    <submittedName>
        <fullName evidence="1">Uncharacterized protein</fullName>
    </submittedName>
</protein>
<accession>A0A8C2SQ21</accession>
<evidence type="ECO:0000313" key="1">
    <source>
        <dbReference type="Ensembl" id="ENSCJPP00005002096.1"/>
    </source>
</evidence>
<dbReference type="GeneTree" id="ENSGT01030000236275"/>